<keyword evidence="1" id="KW-0732">Signal</keyword>
<comment type="caution">
    <text evidence="3">The sequence shown here is derived from an EMBL/GenBank/DDBJ whole genome shotgun (WGS) entry which is preliminary data.</text>
</comment>
<dbReference type="InterPro" id="IPR008969">
    <property type="entry name" value="CarboxyPept-like_regulatory"/>
</dbReference>
<evidence type="ECO:0000256" key="1">
    <source>
        <dbReference type="ARBA" id="ARBA00022729"/>
    </source>
</evidence>
<accession>X1T4I3</accession>
<organism evidence="3">
    <name type="scientific">marine sediment metagenome</name>
    <dbReference type="NCBI Taxonomy" id="412755"/>
    <lineage>
        <taxon>unclassified sequences</taxon>
        <taxon>metagenomes</taxon>
        <taxon>ecological metagenomes</taxon>
    </lineage>
</organism>
<reference evidence="3" key="1">
    <citation type="journal article" date="2014" name="Front. Microbiol.">
        <title>High frequency of phylogenetically diverse reductive dehalogenase-homologous genes in deep subseafloor sedimentary metagenomes.</title>
        <authorList>
            <person name="Kawai M."/>
            <person name="Futagami T."/>
            <person name="Toyoda A."/>
            <person name="Takaki Y."/>
            <person name="Nishi S."/>
            <person name="Hori S."/>
            <person name="Arai W."/>
            <person name="Tsubouchi T."/>
            <person name="Morono Y."/>
            <person name="Uchiyama I."/>
            <person name="Ito T."/>
            <person name="Fujiyama A."/>
            <person name="Inagaki F."/>
            <person name="Takami H."/>
        </authorList>
    </citation>
    <scope>NUCLEOTIDE SEQUENCE</scope>
    <source>
        <strain evidence="3">Expedition CK06-06</strain>
    </source>
</reference>
<evidence type="ECO:0000259" key="2">
    <source>
        <dbReference type="Pfam" id="PF13525"/>
    </source>
</evidence>
<dbReference type="EMBL" id="BARW01015897">
    <property type="protein sequence ID" value="GAJ00144.1"/>
    <property type="molecule type" value="Genomic_DNA"/>
</dbReference>
<dbReference type="Gene3D" id="2.60.40.1120">
    <property type="entry name" value="Carboxypeptidase-like, regulatory domain"/>
    <property type="match status" value="1"/>
</dbReference>
<proteinExistence type="predicted"/>
<feature type="domain" description="Outer membrane lipoprotein BamD-like" evidence="2">
    <location>
        <begin position="86"/>
        <end position="138"/>
    </location>
</feature>
<dbReference type="SUPFAM" id="SSF48452">
    <property type="entry name" value="TPR-like"/>
    <property type="match status" value="1"/>
</dbReference>
<gene>
    <name evidence="3" type="ORF">S12H4_27802</name>
</gene>
<dbReference type="InterPro" id="IPR039565">
    <property type="entry name" value="BamD-like"/>
</dbReference>
<sequence length="165" mass="18581">MGIANIILVSITASSNTALTDADGYFRIDEVSIGTRNLTIAKENYITQKILSVVIKEDEVTLIDNGDPIVVQAVDEKYLFDGGIIYYDSGEYTNALTTFQQLIIDFPDSQYADDAQYYIAYINEKKFGYYSKALLEYYELITNYPDSIWIDDAQLGMGNCYFANG</sequence>
<feature type="non-terminal residue" evidence="3">
    <location>
        <position position="165"/>
    </location>
</feature>
<dbReference type="Pfam" id="PF13525">
    <property type="entry name" value="YfiO"/>
    <property type="match status" value="1"/>
</dbReference>
<evidence type="ECO:0000313" key="3">
    <source>
        <dbReference type="EMBL" id="GAJ00144.1"/>
    </source>
</evidence>
<name>X1T4I3_9ZZZZ</name>
<dbReference type="InterPro" id="IPR011990">
    <property type="entry name" value="TPR-like_helical_dom_sf"/>
</dbReference>
<dbReference type="Gene3D" id="1.25.40.10">
    <property type="entry name" value="Tetratricopeptide repeat domain"/>
    <property type="match status" value="1"/>
</dbReference>
<dbReference type="InterPro" id="IPR019734">
    <property type="entry name" value="TPR_rpt"/>
</dbReference>
<protein>
    <recommendedName>
        <fullName evidence="2">Outer membrane lipoprotein BamD-like domain-containing protein</fullName>
    </recommendedName>
</protein>
<dbReference type="AlphaFoldDB" id="X1T4I3"/>
<dbReference type="PROSITE" id="PS50005">
    <property type="entry name" value="TPR"/>
    <property type="match status" value="1"/>
</dbReference>
<dbReference type="SUPFAM" id="SSF49464">
    <property type="entry name" value="Carboxypeptidase regulatory domain-like"/>
    <property type="match status" value="1"/>
</dbReference>